<dbReference type="InterPro" id="IPR051313">
    <property type="entry name" value="Bact_iron-sidero_bind"/>
</dbReference>
<keyword evidence="3" id="KW-0813">Transport</keyword>
<dbReference type="Gene3D" id="3.40.50.1980">
    <property type="entry name" value="Nitrogenase molybdenum iron protein domain"/>
    <property type="match status" value="1"/>
</dbReference>
<evidence type="ECO:0000256" key="4">
    <source>
        <dbReference type="ARBA" id="ARBA00022496"/>
    </source>
</evidence>
<evidence type="ECO:0000256" key="1">
    <source>
        <dbReference type="ARBA" id="ARBA00004196"/>
    </source>
</evidence>
<proteinExistence type="inferred from homology"/>
<evidence type="ECO:0000313" key="8">
    <source>
        <dbReference type="Proteomes" id="UP000042527"/>
    </source>
</evidence>
<comment type="similarity">
    <text evidence="2">Belongs to the bacterial solute-binding protein 8 family.</text>
</comment>
<reference evidence="8" key="1">
    <citation type="submission" date="2015-01" db="EMBL/GenBank/DDBJ databases">
        <authorList>
            <person name="Manzoor Shahid"/>
            <person name="Zubair Saima"/>
        </authorList>
    </citation>
    <scope>NUCLEOTIDE SEQUENCE [LARGE SCALE GENOMIC DNA]</scope>
    <source>
        <strain evidence="8">V1</strain>
    </source>
</reference>
<organism evidence="7 8">
    <name type="scientific">Treponema phagedenis</name>
    <dbReference type="NCBI Taxonomy" id="162"/>
    <lineage>
        <taxon>Bacteria</taxon>
        <taxon>Pseudomonadati</taxon>
        <taxon>Spirochaetota</taxon>
        <taxon>Spirochaetia</taxon>
        <taxon>Spirochaetales</taxon>
        <taxon>Treponemataceae</taxon>
        <taxon>Treponema</taxon>
    </lineage>
</organism>
<dbReference type="RefSeq" id="WP_197071844.1">
    <property type="nucleotide sequence ID" value="NZ_CDNC01000006.1"/>
</dbReference>
<dbReference type="GO" id="GO:1901678">
    <property type="term" value="P:iron coordination entity transport"/>
    <property type="evidence" value="ECO:0007669"/>
    <property type="project" value="UniProtKB-ARBA"/>
</dbReference>
<accession>A0A0B7GUA5</accession>
<dbReference type="GeneID" id="66938254"/>
<dbReference type="SUPFAM" id="SSF53807">
    <property type="entry name" value="Helical backbone' metal receptor"/>
    <property type="match status" value="1"/>
</dbReference>
<keyword evidence="8" id="KW-1185">Reference proteome</keyword>
<dbReference type="PROSITE" id="PS50983">
    <property type="entry name" value="FE_B12_PBP"/>
    <property type="match status" value="1"/>
</dbReference>
<evidence type="ECO:0000256" key="2">
    <source>
        <dbReference type="ARBA" id="ARBA00008814"/>
    </source>
</evidence>
<evidence type="ECO:0000256" key="5">
    <source>
        <dbReference type="ARBA" id="ARBA00022729"/>
    </source>
</evidence>
<dbReference type="AlphaFoldDB" id="A0A0B7GUA5"/>
<dbReference type="GO" id="GO:0030288">
    <property type="term" value="C:outer membrane-bounded periplasmic space"/>
    <property type="evidence" value="ECO:0007669"/>
    <property type="project" value="TreeGrafter"/>
</dbReference>
<name>A0A0B7GUA5_TREPH</name>
<dbReference type="Pfam" id="PF01497">
    <property type="entry name" value="Peripla_BP_2"/>
    <property type="match status" value="1"/>
</dbReference>
<evidence type="ECO:0000256" key="3">
    <source>
        <dbReference type="ARBA" id="ARBA00022448"/>
    </source>
</evidence>
<keyword evidence="4" id="KW-0410">Iron transport</keyword>
<dbReference type="PROSITE" id="PS51257">
    <property type="entry name" value="PROKAR_LIPOPROTEIN"/>
    <property type="match status" value="1"/>
</dbReference>
<feature type="domain" description="Fe/B12 periplasmic-binding" evidence="6">
    <location>
        <begin position="60"/>
        <end position="122"/>
    </location>
</feature>
<sequence length="122" mass="13170">MKKGLVLTITLSLFIFVLAFGCSKNNESAEKTSQQDSTPVAEVEVKDIHGTVKVKVKPEKAVALDNRTFETLADWGVKLVAVPKGVMPADSPYVKDASVKNIGNHREPNLEIIAAANPTLLL</sequence>
<dbReference type="InterPro" id="IPR002491">
    <property type="entry name" value="ABC_transptr_periplasmic_BD"/>
</dbReference>
<evidence type="ECO:0000259" key="6">
    <source>
        <dbReference type="PROSITE" id="PS50983"/>
    </source>
</evidence>
<keyword evidence="4" id="KW-0406">Ion transport</keyword>
<keyword evidence="4" id="KW-0408">Iron</keyword>
<dbReference type="PANTHER" id="PTHR30532:SF28">
    <property type="entry name" value="PETROBACTIN-BINDING PROTEIN YCLQ"/>
    <property type="match status" value="1"/>
</dbReference>
<keyword evidence="5" id="KW-0732">Signal</keyword>
<evidence type="ECO:0000313" key="7">
    <source>
        <dbReference type="EMBL" id="CEM61112.1"/>
    </source>
</evidence>
<dbReference type="EMBL" id="CDNC01000006">
    <property type="protein sequence ID" value="CEM61112.1"/>
    <property type="molecule type" value="Genomic_DNA"/>
</dbReference>
<dbReference type="Proteomes" id="UP000042527">
    <property type="component" value="Unassembled WGS sequence"/>
</dbReference>
<protein>
    <recommendedName>
        <fullName evidence="6">Fe/B12 periplasmic-binding domain-containing protein</fullName>
    </recommendedName>
</protein>
<comment type="subcellular location">
    <subcellularLocation>
        <location evidence="1">Cell envelope</location>
    </subcellularLocation>
</comment>
<dbReference type="PANTHER" id="PTHR30532">
    <property type="entry name" value="IRON III DICITRATE-BINDING PERIPLASMIC PROTEIN"/>
    <property type="match status" value="1"/>
</dbReference>
<gene>
    <name evidence="7" type="ORF">TPHV1_140060</name>
</gene>